<feature type="non-terminal residue" evidence="3">
    <location>
        <position position="1"/>
    </location>
</feature>
<dbReference type="AlphaFoldDB" id="U6GNF4"/>
<dbReference type="Proteomes" id="UP000018050">
    <property type="component" value="Unassembled WGS sequence"/>
</dbReference>
<feature type="region of interest" description="Disordered" evidence="1">
    <location>
        <begin position="489"/>
        <end position="537"/>
    </location>
</feature>
<keyword evidence="4" id="KW-1185">Reference proteome</keyword>
<reference evidence="3" key="2">
    <citation type="submission" date="2013-10" db="EMBL/GenBank/DDBJ databases">
        <authorList>
            <person name="Aslett M."/>
        </authorList>
    </citation>
    <scope>NUCLEOTIDE SEQUENCE</scope>
    <source>
        <strain evidence="3">Houghton</strain>
    </source>
</reference>
<dbReference type="VEuPathDB" id="ToxoDB:EAH_00056190"/>
<feature type="transmembrane region" description="Helical" evidence="2">
    <location>
        <begin position="156"/>
        <end position="174"/>
    </location>
</feature>
<keyword evidence="2" id="KW-0472">Membrane</keyword>
<accession>U6GNF4</accession>
<protein>
    <submittedName>
        <fullName evidence="3">EF hand domain-containing protein, putative</fullName>
    </submittedName>
</protein>
<sequence length="800" mass="90730">SVSRAVRIVENLELIEDVEWWTSSPDIDLLNSGLCYNNAIMKKTEKFVRRAIDADPLAFGDTWFLPDIFFDFSWASLLKIGGWGLSVLSLAALHVVVMTAATFCNAFLLDVHPRLMAKLDYLGGAFLTMALFFATLGASSFVLWFLLGALVNSDAFLPYAAMFGSVVFVIYFLWNNFVTSRESVSRYIEENMQLLLSLALDHWFAHTNITYTGKEQLVADETLMAYRDKIRDELREARMRMRREYQMGYVQEESDSFSSHSGGSLKHFGSAGIKRKKEKLATYVYEKVAAPFENAFRIDENGKATGLNLIPNLPEGARFATCAEVERHSERVEDMLTGWDAVMLKDGIKYGPRYGYKVDISPTPNTSYNQAIIAVPKYPPAEELDEMLKVQLIFSKFVDEHKDKLSAKNYYALLHRVKGSDADPSQWEQLCEYYNEAVNTNIDPAVGISLPDLAKIYSLQSGDLDRDYELLYPTLRQGEAEEIDMEEFDRMSDESIELSASEPSDTEETSEEEEEDMPNEADDEGEEQKTMANTEEDRIEYELKTKLNARKLQFIYNYVTQENRGPAVDELISSVPYLAAKTLETHLLLLSPVFGREAPLGLAASSMRISRYASSIATGSGGEDRFVTLLKVMQVEFYQELTRQFRIVHAQMFDSMNVRSGVQDFFDNVLPQKVSAKASRLLNSSLELNKVDIHPINHEALLTGPPKTANQLMKTLQRYRIEKDFEIRDILALIAKAQGAQQQQLQIHLIMKTLLDLQIIEQRYAQETELEIIVDGAAIREKVSPLLQQCDSFITAECLL</sequence>
<reference evidence="3" key="1">
    <citation type="submission" date="2013-10" db="EMBL/GenBank/DDBJ databases">
        <title>Genomic analysis of the causative agents of coccidiosis in chickens.</title>
        <authorList>
            <person name="Reid A.J."/>
            <person name="Blake D."/>
            <person name="Billington K."/>
            <person name="Browne H."/>
            <person name="Dunn M."/>
            <person name="Hung S."/>
            <person name="Kawahara F."/>
            <person name="Miranda-Saavedra D."/>
            <person name="Mourier T."/>
            <person name="Nagra H."/>
            <person name="Otto T.D."/>
            <person name="Rawlings N."/>
            <person name="Sanchez A."/>
            <person name="Sanders M."/>
            <person name="Subramaniam C."/>
            <person name="Tay Y."/>
            <person name="Dear P."/>
            <person name="Doerig C."/>
            <person name="Gruber A."/>
            <person name="Parkinson J."/>
            <person name="Shirley M."/>
            <person name="Wan K.L."/>
            <person name="Berriman M."/>
            <person name="Tomley F."/>
            <person name="Pain A."/>
        </authorList>
    </citation>
    <scope>NUCLEOTIDE SEQUENCE</scope>
    <source>
        <strain evidence="3">Houghton</strain>
    </source>
</reference>
<name>U6GNF4_EIMAC</name>
<organism evidence="3 4">
    <name type="scientific">Eimeria acervulina</name>
    <name type="common">Coccidian parasite</name>
    <dbReference type="NCBI Taxonomy" id="5801"/>
    <lineage>
        <taxon>Eukaryota</taxon>
        <taxon>Sar</taxon>
        <taxon>Alveolata</taxon>
        <taxon>Apicomplexa</taxon>
        <taxon>Conoidasida</taxon>
        <taxon>Coccidia</taxon>
        <taxon>Eucoccidiorida</taxon>
        <taxon>Eimeriorina</taxon>
        <taxon>Eimeriidae</taxon>
        <taxon>Eimeria</taxon>
    </lineage>
</organism>
<keyword evidence="2" id="KW-0812">Transmembrane</keyword>
<feature type="transmembrane region" description="Helical" evidence="2">
    <location>
        <begin position="121"/>
        <end position="150"/>
    </location>
</feature>
<evidence type="ECO:0000256" key="1">
    <source>
        <dbReference type="SAM" id="MobiDB-lite"/>
    </source>
</evidence>
<dbReference type="GeneID" id="25273689"/>
<evidence type="ECO:0000313" key="4">
    <source>
        <dbReference type="Proteomes" id="UP000018050"/>
    </source>
</evidence>
<evidence type="ECO:0000256" key="2">
    <source>
        <dbReference type="SAM" id="Phobius"/>
    </source>
</evidence>
<feature type="transmembrane region" description="Helical" evidence="2">
    <location>
        <begin position="83"/>
        <end position="109"/>
    </location>
</feature>
<dbReference type="EMBL" id="HG671345">
    <property type="protein sequence ID" value="CDI80818.1"/>
    <property type="molecule type" value="Genomic_DNA"/>
</dbReference>
<keyword evidence="2" id="KW-1133">Transmembrane helix</keyword>
<evidence type="ECO:0000313" key="3">
    <source>
        <dbReference type="EMBL" id="CDI80818.1"/>
    </source>
</evidence>
<dbReference type="RefSeq" id="XP_013249274.1">
    <property type="nucleotide sequence ID" value="XM_013393820.1"/>
</dbReference>
<feature type="compositionally biased region" description="Acidic residues" evidence="1">
    <location>
        <begin position="504"/>
        <end position="526"/>
    </location>
</feature>
<gene>
    <name evidence="3" type="ORF">EAH_00056190</name>
</gene>
<dbReference type="OrthoDB" id="397227at2759"/>
<proteinExistence type="predicted"/>